<protein>
    <submittedName>
        <fullName evidence="1">Uncharacterized protein</fullName>
    </submittedName>
</protein>
<evidence type="ECO:0000313" key="1">
    <source>
        <dbReference type="EMBL" id="CAA9259880.1"/>
    </source>
</evidence>
<accession>A0A6J4IUH0</accession>
<name>A0A6J4IUH0_9PROT</name>
<dbReference type="AlphaFoldDB" id="A0A6J4IUH0"/>
<sequence>WRGATTLAARPTARCTPSRRARRSAIPCRVCGPATGSARRGL</sequence>
<feature type="non-terminal residue" evidence="1">
    <location>
        <position position="42"/>
    </location>
</feature>
<proteinExistence type="predicted"/>
<reference evidence="1" key="1">
    <citation type="submission" date="2020-02" db="EMBL/GenBank/DDBJ databases">
        <authorList>
            <person name="Meier V. D."/>
        </authorList>
    </citation>
    <scope>NUCLEOTIDE SEQUENCE</scope>
    <source>
        <strain evidence="1">AVDCRST_MAG04</strain>
    </source>
</reference>
<feature type="non-terminal residue" evidence="1">
    <location>
        <position position="1"/>
    </location>
</feature>
<organism evidence="1">
    <name type="scientific">uncultured Acetobacteraceae bacterium</name>
    <dbReference type="NCBI Taxonomy" id="169975"/>
    <lineage>
        <taxon>Bacteria</taxon>
        <taxon>Pseudomonadati</taxon>
        <taxon>Pseudomonadota</taxon>
        <taxon>Alphaproteobacteria</taxon>
        <taxon>Acetobacterales</taxon>
        <taxon>Acetobacteraceae</taxon>
        <taxon>environmental samples</taxon>
    </lineage>
</organism>
<gene>
    <name evidence="1" type="ORF">AVDCRST_MAG04-2510</name>
</gene>
<dbReference type="EMBL" id="CADCTL010000178">
    <property type="protein sequence ID" value="CAA9259880.1"/>
    <property type="molecule type" value="Genomic_DNA"/>
</dbReference>